<dbReference type="EMBL" id="JABVED010000022">
    <property type="protein sequence ID" value="MBC6450987.1"/>
    <property type="molecule type" value="Genomic_DNA"/>
</dbReference>
<gene>
    <name evidence="3" type="ORF">GPZ80_27870</name>
</gene>
<evidence type="ECO:0000256" key="1">
    <source>
        <dbReference type="ARBA" id="ARBA00007689"/>
    </source>
</evidence>
<evidence type="ECO:0000313" key="4">
    <source>
        <dbReference type="Proteomes" id="UP000734823"/>
    </source>
</evidence>
<accession>A0ABR7LEJ8</accession>
<dbReference type="PANTHER" id="PTHR35174">
    <property type="entry name" value="BLL7171 PROTEIN-RELATED"/>
    <property type="match status" value="1"/>
</dbReference>
<organism evidence="3 4">
    <name type="scientific">Actinokineospora xionganensis</name>
    <dbReference type="NCBI Taxonomy" id="2684470"/>
    <lineage>
        <taxon>Bacteria</taxon>
        <taxon>Bacillati</taxon>
        <taxon>Actinomycetota</taxon>
        <taxon>Actinomycetes</taxon>
        <taxon>Pseudonocardiales</taxon>
        <taxon>Pseudonocardiaceae</taxon>
        <taxon>Actinokineospora</taxon>
    </lineage>
</organism>
<dbReference type="Pfam" id="PF03795">
    <property type="entry name" value="YCII"/>
    <property type="match status" value="1"/>
</dbReference>
<evidence type="ECO:0000259" key="2">
    <source>
        <dbReference type="Pfam" id="PF03795"/>
    </source>
</evidence>
<dbReference type="Proteomes" id="UP000734823">
    <property type="component" value="Unassembled WGS sequence"/>
</dbReference>
<dbReference type="Gene3D" id="3.30.70.1060">
    <property type="entry name" value="Dimeric alpha+beta barrel"/>
    <property type="match status" value="1"/>
</dbReference>
<sequence>MAKYLLLKHYRGAPASVNDVPMDQWTPEEVSAHMRYMNDFAAKLEGTGEFVDSQALSPQGTFVRSDGEGRPPITDGPFAETKDLIAGWMVIDVETYERALELAGELSAAPGAGGKPIHEWLEVRPFYGVCPTTTE</sequence>
<dbReference type="InterPro" id="IPR005545">
    <property type="entry name" value="YCII"/>
</dbReference>
<proteinExistence type="inferred from homology"/>
<reference evidence="3 4" key="1">
    <citation type="submission" date="2020-06" db="EMBL/GenBank/DDBJ databases">
        <title>Actinokineospora xiongansis sp. nov., isolated from soil of Baiyangdian.</title>
        <authorList>
            <person name="Zhang X."/>
        </authorList>
    </citation>
    <scope>NUCLEOTIDE SEQUENCE [LARGE SCALE GENOMIC DNA]</scope>
    <source>
        <strain evidence="3 4">HBU206404</strain>
    </source>
</reference>
<protein>
    <recommendedName>
        <fullName evidence="2">YCII-related domain-containing protein</fullName>
    </recommendedName>
</protein>
<dbReference type="PANTHER" id="PTHR35174:SF3">
    <property type="entry name" value="BLL7171 PROTEIN"/>
    <property type="match status" value="1"/>
</dbReference>
<keyword evidence="4" id="KW-1185">Reference proteome</keyword>
<name>A0ABR7LEJ8_9PSEU</name>
<comment type="similarity">
    <text evidence="1">Belongs to the YciI family.</text>
</comment>
<evidence type="ECO:0000313" key="3">
    <source>
        <dbReference type="EMBL" id="MBC6450987.1"/>
    </source>
</evidence>
<dbReference type="RefSeq" id="WP_187224063.1">
    <property type="nucleotide sequence ID" value="NZ_JABVED010000022.1"/>
</dbReference>
<dbReference type="InterPro" id="IPR011008">
    <property type="entry name" value="Dimeric_a/b-barrel"/>
</dbReference>
<dbReference type="SUPFAM" id="SSF54909">
    <property type="entry name" value="Dimeric alpha+beta barrel"/>
    <property type="match status" value="1"/>
</dbReference>
<comment type="caution">
    <text evidence="3">The sequence shown here is derived from an EMBL/GenBank/DDBJ whole genome shotgun (WGS) entry which is preliminary data.</text>
</comment>
<feature type="domain" description="YCII-related" evidence="2">
    <location>
        <begin position="17"/>
        <end position="107"/>
    </location>
</feature>